<dbReference type="RefSeq" id="WP_011824829.1">
    <property type="nucleotide sequence ID" value="NC_008820.1"/>
</dbReference>
<dbReference type="Pfam" id="PF01761">
    <property type="entry name" value="DHQ_synthase"/>
    <property type="match status" value="1"/>
</dbReference>
<proteinExistence type="predicted"/>
<evidence type="ECO:0000259" key="6">
    <source>
        <dbReference type="Pfam" id="PF24621"/>
    </source>
</evidence>
<protein>
    <submittedName>
        <fullName evidence="7">3-dehydroquinate synthetase</fullName>
        <ecNumber evidence="7">4.2.3.4</ecNumber>
    </submittedName>
</protein>
<evidence type="ECO:0000256" key="3">
    <source>
        <dbReference type="ARBA" id="ARBA00022723"/>
    </source>
</evidence>
<evidence type="ECO:0000256" key="2">
    <source>
        <dbReference type="ARBA" id="ARBA00001941"/>
    </source>
</evidence>
<dbReference type="GO" id="GO:0046872">
    <property type="term" value="F:metal ion binding"/>
    <property type="evidence" value="ECO:0007669"/>
    <property type="project" value="UniProtKB-KW"/>
</dbReference>
<keyword evidence="3" id="KW-0479">Metal-binding</keyword>
<feature type="domain" description="3-dehydroquinate synthase C-terminal" evidence="6">
    <location>
        <begin position="169"/>
        <end position="311"/>
    </location>
</feature>
<dbReference type="Proteomes" id="UP000002274">
    <property type="component" value="Chromosome"/>
</dbReference>
<dbReference type="KEGG" id="pmf:P9303_01431"/>
<dbReference type="GO" id="GO:0003856">
    <property type="term" value="F:3-dehydroquinate synthase activity"/>
    <property type="evidence" value="ECO:0007669"/>
    <property type="project" value="UniProtKB-EC"/>
</dbReference>
<evidence type="ECO:0000256" key="1">
    <source>
        <dbReference type="ARBA" id="ARBA00001911"/>
    </source>
</evidence>
<dbReference type="STRING" id="59922.P9303_01431"/>
<evidence type="ECO:0000313" key="8">
    <source>
        <dbReference type="Proteomes" id="UP000002274"/>
    </source>
</evidence>
<dbReference type="InterPro" id="IPR050071">
    <property type="entry name" value="Dehydroquinate_synthase"/>
</dbReference>
<dbReference type="CDD" id="cd08195">
    <property type="entry name" value="DHQS"/>
    <property type="match status" value="1"/>
</dbReference>
<dbReference type="SUPFAM" id="SSF56796">
    <property type="entry name" value="Dehydroquinate synthase-like"/>
    <property type="match status" value="1"/>
</dbReference>
<reference evidence="7 8" key="1">
    <citation type="journal article" date="2007" name="PLoS Genet.">
        <title>Patterns and implications of gene gain and loss in the evolution of Prochlorococcus.</title>
        <authorList>
            <person name="Kettler G.C."/>
            <person name="Martiny A.C."/>
            <person name="Huang K."/>
            <person name="Zucker J."/>
            <person name="Coleman M.L."/>
            <person name="Rodrigue S."/>
            <person name="Chen F."/>
            <person name="Lapidus A."/>
            <person name="Ferriera S."/>
            <person name="Johnson J."/>
            <person name="Steglich C."/>
            <person name="Church G.M."/>
            <person name="Richardson P."/>
            <person name="Chisholm S.W."/>
        </authorList>
    </citation>
    <scope>NUCLEOTIDE SEQUENCE [LARGE SCALE GENOMIC DNA]</scope>
    <source>
        <strain evidence="7 8">MIT 9303</strain>
    </source>
</reference>
<comment type="cofactor">
    <cofactor evidence="1">
        <name>NAD(+)</name>
        <dbReference type="ChEBI" id="CHEBI:57540"/>
    </cofactor>
</comment>
<feature type="domain" description="3-dehydroquinate synthase N-terminal" evidence="5">
    <location>
        <begin position="56"/>
        <end position="166"/>
    </location>
</feature>
<evidence type="ECO:0000259" key="5">
    <source>
        <dbReference type="Pfam" id="PF01761"/>
    </source>
</evidence>
<dbReference type="PANTHER" id="PTHR43622:SF1">
    <property type="entry name" value="3-DEHYDROQUINATE SYNTHASE"/>
    <property type="match status" value="1"/>
</dbReference>
<dbReference type="EC" id="4.2.3.4" evidence="7"/>
<dbReference type="PANTHER" id="PTHR43622">
    <property type="entry name" value="3-DEHYDROQUINATE SYNTHASE"/>
    <property type="match status" value="1"/>
</dbReference>
<dbReference type="Pfam" id="PF24621">
    <property type="entry name" value="DHQS_C"/>
    <property type="match status" value="1"/>
</dbReference>
<name>A2C5Y8_PROM3</name>
<evidence type="ECO:0000313" key="7">
    <source>
        <dbReference type="EMBL" id="ABM76898.1"/>
    </source>
</evidence>
<gene>
    <name evidence="7" type="ordered locus">P9303_01431</name>
</gene>
<dbReference type="InterPro" id="IPR056179">
    <property type="entry name" value="DHQS_C"/>
</dbReference>
<keyword evidence="4" id="KW-0520">NAD</keyword>
<dbReference type="EMBL" id="CP000554">
    <property type="protein sequence ID" value="ABM76898.1"/>
    <property type="molecule type" value="Genomic_DNA"/>
</dbReference>
<organism evidence="7 8">
    <name type="scientific">Prochlorococcus marinus (strain MIT 9303)</name>
    <dbReference type="NCBI Taxonomy" id="59922"/>
    <lineage>
        <taxon>Bacteria</taxon>
        <taxon>Bacillati</taxon>
        <taxon>Cyanobacteriota</taxon>
        <taxon>Cyanophyceae</taxon>
        <taxon>Synechococcales</taxon>
        <taxon>Prochlorococcaceae</taxon>
        <taxon>Prochlorococcus</taxon>
    </lineage>
</organism>
<accession>A2C5Y8</accession>
<dbReference type="BioCyc" id="PMAR59922:G1G80-138-MONOMER"/>
<keyword evidence="7" id="KW-0456">Lyase</keyword>
<sequence>MADPLTLDIQSSYANYKVAFSDLNDLSKCCFEADAFLVDAFFRDRLPLPANVPVVWIESNEDAKALPATIDVFVALKQAGLGRGSHLIAIGGGVIQDIATFVASLYMRGISWSYVPTTFLGMVDSCLGGKSSINVGPYKNLVGNFHPPRRIDILPVFARSLPMVEMAGGAAEAAKISFCRGKTAFANYEQLASPVLAGAWTEEELAQLLHATLAVKKWFIEKDEFDQAERRLLNFGHTWGHALESATAFAIPHGLAVGLGMMASIRFVGTEITDSLLWQHCMNLLKPILLLKQLTVFDADVFVKAFRADKKHSSGHFHLIVPAAVADSGLGVEEIRLRSDDASLARILKAMQEVLAIVSDELSDKKSLANRL</sequence>
<comment type="cofactor">
    <cofactor evidence="2">
        <name>Co(2+)</name>
        <dbReference type="ChEBI" id="CHEBI:48828"/>
    </cofactor>
</comment>
<evidence type="ECO:0000256" key="4">
    <source>
        <dbReference type="ARBA" id="ARBA00023027"/>
    </source>
</evidence>
<dbReference type="Gene3D" id="3.40.50.1970">
    <property type="match status" value="1"/>
</dbReference>
<dbReference type="Gene3D" id="1.20.1090.10">
    <property type="entry name" value="Dehydroquinate synthase-like - alpha domain"/>
    <property type="match status" value="1"/>
</dbReference>
<dbReference type="InterPro" id="IPR030960">
    <property type="entry name" value="DHQS/DOIS_N"/>
</dbReference>
<dbReference type="AlphaFoldDB" id="A2C5Y8"/>
<dbReference type="HOGENOM" id="CLU_001201_0_1_3"/>